<evidence type="ECO:0000256" key="1">
    <source>
        <dbReference type="ARBA" id="ARBA00004496"/>
    </source>
</evidence>
<dbReference type="Gene3D" id="1.25.40.180">
    <property type="match status" value="1"/>
</dbReference>
<dbReference type="InterPro" id="IPR003890">
    <property type="entry name" value="MIF4G-like_typ-3"/>
</dbReference>
<evidence type="ECO:0000313" key="6">
    <source>
        <dbReference type="Proteomes" id="UP000274131"/>
    </source>
</evidence>
<dbReference type="GO" id="GO:0008494">
    <property type="term" value="F:translation activator activity"/>
    <property type="evidence" value="ECO:0007669"/>
    <property type="project" value="TreeGrafter"/>
</dbReference>
<accession>A0A0N4V467</accession>
<dbReference type="InterPro" id="IPR051367">
    <property type="entry name" value="mRNA_TranslReg/HistoneTransl"/>
</dbReference>
<dbReference type="WBParaSite" id="EVEC_0000488001-mRNA-1">
    <property type="protein sequence ID" value="EVEC_0000488001-mRNA-1"/>
    <property type="gene ID" value="EVEC_0000488001"/>
</dbReference>
<evidence type="ECO:0000256" key="2">
    <source>
        <dbReference type="ARBA" id="ARBA00022490"/>
    </source>
</evidence>
<dbReference type="SUPFAM" id="SSF48371">
    <property type="entry name" value="ARM repeat"/>
    <property type="match status" value="1"/>
</dbReference>
<dbReference type="OrthoDB" id="8171816at2759"/>
<dbReference type="PANTHER" id="PTHR23254">
    <property type="entry name" value="EIF4G DOMAIN PROTEIN"/>
    <property type="match status" value="1"/>
</dbReference>
<keyword evidence="3" id="KW-0810">Translation regulation</keyword>
<comment type="subcellular location">
    <subcellularLocation>
        <location evidence="1">Cytoplasm</location>
    </subcellularLocation>
</comment>
<dbReference type="STRING" id="51028.A0A0N4V467"/>
<keyword evidence="2" id="KW-0963">Cytoplasm</keyword>
<dbReference type="GO" id="GO:0003723">
    <property type="term" value="F:RNA binding"/>
    <property type="evidence" value="ECO:0007669"/>
    <property type="project" value="InterPro"/>
</dbReference>
<protein>
    <submittedName>
        <fullName evidence="7">MIF4G domain-containing protein</fullName>
    </submittedName>
</protein>
<reference evidence="7" key="1">
    <citation type="submission" date="2017-02" db="UniProtKB">
        <authorList>
            <consortium name="WormBaseParasite"/>
        </authorList>
    </citation>
    <scope>IDENTIFICATION</scope>
</reference>
<evidence type="ECO:0000256" key="3">
    <source>
        <dbReference type="ARBA" id="ARBA00022845"/>
    </source>
</evidence>
<gene>
    <name evidence="5" type="ORF">EVEC_LOCUS4588</name>
</gene>
<keyword evidence="6" id="KW-1185">Reference proteome</keyword>
<name>A0A0N4V467_ENTVE</name>
<dbReference type="GO" id="GO:0006446">
    <property type="term" value="P:regulation of translational initiation"/>
    <property type="evidence" value="ECO:0007669"/>
    <property type="project" value="TreeGrafter"/>
</dbReference>
<evidence type="ECO:0000259" key="4">
    <source>
        <dbReference type="Pfam" id="PF02854"/>
    </source>
</evidence>
<dbReference type="InterPro" id="IPR016024">
    <property type="entry name" value="ARM-type_fold"/>
</dbReference>
<dbReference type="GO" id="GO:0005737">
    <property type="term" value="C:cytoplasm"/>
    <property type="evidence" value="ECO:0007669"/>
    <property type="project" value="UniProtKB-SubCell"/>
</dbReference>
<dbReference type="AlphaFoldDB" id="A0A0N4V467"/>
<proteinExistence type="predicted"/>
<dbReference type="PANTHER" id="PTHR23254:SF15">
    <property type="entry name" value="POLYADENYLATE-BINDING PROTEIN-INTERACTING PROTEIN 1"/>
    <property type="match status" value="1"/>
</dbReference>
<sequence>MLYEQVSKMTEMATGQPFALSPDLFQTMIYSSNATLLQEVQVGLEQLVCQPNEFETWSSAIRERLIDKSITSDALSIVSQMILQMASVTPSVQYNFARLCAFLSTEVDDFRQKALLPVMHDYHEKQRCSMTLEQQQNLLLFFAEVYEKLETVNGARFNVLGTAVFEQIKAMLNTNDITEPGVKVCDSSIKAVVQVLKLCGRHLETMENGVSNVDELLTRLNVYAKAHRGLSEPVKQQIKALTALREACWGMKELDKAFEADLIVSFNSAGLTTVIFYKSITKPQLLQPNTTNLPSTSSSALICGPDGLPLSEEERAFLEENFGKLDSGPVDENDTGDEYEDFLANDDSRQFDEEIKNAEKAMDELNIAEGSECNKPDEKGDTLSSLKFKLYKNPLSQPMVKHQLFGDARGSACGKEFCTATGMIGELSAVVAVPPIVGSCTIW</sequence>
<evidence type="ECO:0000313" key="7">
    <source>
        <dbReference type="WBParaSite" id="EVEC_0000488001-mRNA-1"/>
    </source>
</evidence>
<dbReference type="Pfam" id="PF02854">
    <property type="entry name" value="MIF4G"/>
    <property type="match status" value="1"/>
</dbReference>
<organism evidence="7">
    <name type="scientific">Enterobius vermicularis</name>
    <name type="common">Human pinworm</name>
    <dbReference type="NCBI Taxonomy" id="51028"/>
    <lineage>
        <taxon>Eukaryota</taxon>
        <taxon>Metazoa</taxon>
        <taxon>Ecdysozoa</taxon>
        <taxon>Nematoda</taxon>
        <taxon>Chromadorea</taxon>
        <taxon>Rhabditida</taxon>
        <taxon>Spirurina</taxon>
        <taxon>Oxyuridomorpha</taxon>
        <taxon>Oxyuroidea</taxon>
        <taxon>Oxyuridae</taxon>
        <taxon>Enterobius</taxon>
    </lineage>
</organism>
<evidence type="ECO:0000313" key="5">
    <source>
        <dbReference type="EMBL" id="VDD89837.1"/>
    </source>
</evidence>
<dbReference type="Proteomes" id="UP000274131">
    <property type="component" value="Unassembled WGS sequence"/>
</dbReference>
<reference evidence="5 6" key="2">
    <citation type="submission" date="2018-10" db="EMBL/GenBank/DDBJ databases">
        <authorList>
            <consortium name="Pathogen Informatics"/>
        </authorList>
    </citation>
    <scope>NUCLEOTIDE SEQUENCE [LARGE SCALE GENOMIC DNA]</scope>
</reference>
<dbReference type="EMBL" id="UXUI01007899">
    <property type="protein sequence ID" value="VDD89837.1"/>
    <property type="molecule type" value="Genomic_DNA"/>
</dbReference>
<feature type="domain" description="MIF4G" evidence="4">
    <location>
        <begin position="65"/>
        <end position="246"/>
    </location>
</feature>